<dbReference type="EnsemblProtists" id="EOD04246">
    <property type="protein sequence ID" value="EOD04246"/>
    <property type="gene ID" value="EMIHUDRAFT_453933"/>
</dbReference>
<feature type="region of interest" description="Disordered" evidence="4">
    <location>
        <begin position="103"/>
        <end position="130"/>
    </location>
</feature>
<sequence length="346" mass="36252">MIKQGQGLGLPPANKGAAGLGMPGAPGLGHLSSGMAGPGIGLGMGPPPELASAMGGTGFDMSDFPSLGGRPAAANPALQQFRAAPPPAQSEFRAVEEDFPALGGAPAKRPAAVGSGGADFPPLGGGMGDEAAQSHALARDFGAPPGGEPASSAGSATDRFGLMGILSAIRMTEPDLNTLALGTDLTSLGLNLNSADSLYATARPRANLQEEAPAQREPEFTLPQCYYMQPPALKTGHPCLESPGSRGREIARDYARAYAATELYNRDWRHPPPKGESRHRDTPPARRQDGAVAILYHKDLTLWFTRASRQEGGGEAGQKGQYLGFDIHEWRKNKKYRLRRGCAHLS</sequence>
<accession>A0A0D3HZ11</accession>
<evidence type="ECO:0000313" key="6">
    <source>
        <dbReference type="Proteomes" id="UP000013827"/>
    </source>
</evidence>
<evidence type="ECO:0000256" key="3">
    <source>
        <dbReference type="ARBA" id="ARBA00023163"/>
    </source>
</evidence>
<dbReference type="KEGG" id="ehx:EMIHUDRAFT_453933"/>
<dbReference type="OMA" id="PFDMSEF"/>
<dbReference type="AlphaFoldDB" id="A0A0D3HZ11"/>
<proteinExistence type="inferred from homology"/>
<reference evidence="5" key="2">
    <citation type="submission" date="2024-10" db="UniProtKB">
        <authorList>
            <consortium name="EnsemblProtists"/>
        </authorList>
    </citation>
    <scope>IDENTIFICATION</scope>
</reference>
<dbReference type="Proteomes" id="UP000013827">
    <property type="component" value="Unassembled WGS sequence"/>
</dbReference>
<organism evidence="5 6">
    <name type="scientific">Emiliania huxleyi (strain CCMP1516)</name>
    <dbReference type="NCBI Taxonomy" id="280463"/>
    <lineage>
        <taxon>Eukaryota</taxon>
        <taxon>Haptista</taxon>
        <taxon>Haptophyta</taxon>
        <taxon>Prymnesiophyceae</taxon>
        <taxon>Isochrysidales</taxon>
        <taxon>Noelaerhabdaceae</taxon>
        <taxon>Emiliania</taxon>
    </lineage>
</organism>
<evidence type="ECO:0000313" key="5">
    <source>
        <dbReference type="EnsemblProtists" id="EOD04246"/>
    </source>
</evidence>
<dbReference type="eggNOG" id="KOG2151">
    <property type="taxonomic scope" value="Eukaryota"/>
</dbReference>
<evidence type="ECO:0000256" key="4">
    <source>
        <dbReference type="SAM" id="MobiDB-lite"/>
    </source>
</evidence>
<evidence type="ECO:0000256" key="2">
    <source>
        <dbReference type="ARBA" id="ARBA00023015"/>
    </source>
</evidence>
<dbReference type="STRING" id="2903.R1D0A4"/>
<dbReference type="InterPro" id="IPR038635">
    <property type="entry name" value="CCR4-NOT_su2/3/5_C_sf"/>
</dbReference>
<dbReference type="InterPro" id="IPR040168">
    <property type="entry name" value="Not2/3/5"/>
</dbReference>
<keyword evidence="6" id="KW-1185">Reference proteome</keyword>
<evidence type="ECO:0000256" key="1">
    <source>
        <dbReference type="ARBA" id="ARBA00007682"/>
    </source>
</evidence>
<dbReference type="Gene3D" id="2.30.30.1020">
    <property type="entry name" value="CCR4-NOT complex subunit 2/3/5, C-terminal domain"/>
    <property type="match status" value="2"/>
</dbReference>
<keyword evidence="2" id="KW-0805">Transcription regulation</keyword>
<dbReference type="RefSeq" id="XP_005756675.1">
    <property type="nucleotide sequence ID" value="XM_005756618.1"/>
</dbReference>
<keyword evidence="3" id="KW-0804">Transcription</keyword>
<evidence type="ECO:0008006" key="7">
    <source>
        <dbReference type="Google" id="ProtNLM"/>
    </source>
</evidence>
<protein>
    <recommendedName>
        <fullName evidence="7">NOT2/NOT3/NOT5 C-terminal domain-containing protein</fullName>
    </recommendedName>
</protein>
<dbReference type="GeneID" id="17250351"/>
<dbReference type="HOGENOM" id="CLU_812416_0_0_1"/>
<dbReference type="PaxDb" id="2903-EOD04246"/>
<name>A0A0D3HZ11_EMIH1</name>
<comment type="similarity">
    <text evidence="1">Belongs to the CNOT2/3/5 family.</text>
</comment>
<dbReference type="PANTHER" id="PTHR23326">
    <property type="entry name" value="CCR4 NOT-RELATED"/>
    <property type="match status" value="1"/>
</dbReference>
<dbReference type="GO" id="GO:0030015">
    <property type="term" value="C:CCR4-NOT core complex"/>
    <property type="evidence" value="ECO:0007669"/>
    <property type="project" value="InterPro"/>
</dbReference>
<feature type="region of interest" description="Disordered" evidence="4">
    <location>
        <begin position="266"/>
        <end position="286"/>
    </location>
</feature>
<reference evidence="6" key="1">
    <citation type="journal article" date="2013" name="Nature">
        <title>Pan genome of the phytoplankton Emiliania underpins its global distribution.</title>
        <authorList>
            <person name="Read B.A."/>
            <person name="Kegel J."/>
            <person name="Klute M.J."/>
            <person name="Kuo A."/>
            <person name="Lefebvre S.C."/>
            <person name="Maumus F."/>
            <person name="Mayer C."/>
            <person name="Miller J."/>
            <person name="Monier A."/>
            <person name="Salamov A."/>
            <person name="Young J."/>
            <person name="Aguilar M."/>
            <person name="Claverie J.M."/>
            <person name="Frickenhaus S."/>
            <person name="Gonzalez K."/>
            <person name="Herman E.K."/>
            <person name="Lin Y.C."/>
            <person name="Napier J."/>
            <person name="Ogata H."/>
            <person name="Sarno A.F."/>
            <person name="Shmutz J."/>
            <person name="Schroeder D."/>
            <person name="de Vargas C."/>
            <person name="Verret F."/>
            <person name="von Dassow P."/>
            <person name="Valentin K."/>
            <person name="Van de Peer Y."/>
            <person name="Wheeler G."/>
            <person name="Dacks J.B."/>
            <person name="Delwiche C.F."/>
            <person name="Dyhrman S.T."/>
            <person name="Glockner G."/>
            <person name="John U."/>
            <person name="Richards T."/>
            <person name="Worden A.Z."/>
            <person name="Zhang X."/>
            <person name="Grigoriev I.V."/>
            <person name="Allen A.E."/>
            <person name="Bidle K."/>
            <person name="Borodovsky M."/>
            <person name="Bowler C."/>
            <person name="Brownlee C."/>
            <person name="Cock J.M."/>
            <person name="Elias M."/>
            <person name="Gladyshev V.N."/>
            <person name="Groth M."/>
            <person name="Guda C."/>
            <person name="Hadaegh A."/>
            <person name="Iglesias-Rodriguez M.D."/>
            <person name="Jenkins J."/>
            <person name="Jones B.M."/>
            <person name="Lawson T."/>
            <person name="Leese F."/>
            <person name="Lindquist E."/>
            <person name="Lobanov A."/>
            <person name="Lomsadze A."/>
            <person name="Malik S.B."/>
            <person name="Marsh M.E."/>
            <person name="Mackinder L."/>
            <person name="Mock T."/>
            <person name="Mueller-Roeber B."/>
            <person name="Pagarete A."/>
            <person name="Parker M."/>
            <person name="Probert I."/>
            <person name="Quesneville H."/>
            <person name="Raines C."/>
            <person name="Rensing S.A."/>
            <person name="Riano-Pachon D.M."/>
            <person name="Richier S."/>
            <person name="Rokitta S."/>
            <person name="Shiraiwa Y."/>
            <person name="Soanes D.M."/>
            <person name="van der Giezen M."/>
            <person name="Wahlund T.M."/>
            <person name="Williams B."/>
            <person name="Wilson W."/>
            <person name="Wolfe G."/>
            <person name="Wurch L.L."/>
        </authorList>
    </citation>
    <scope>NUCLEOTIDE SEQUENCE</scope>
</reference>